<keyword evidence="5" id="KW-0677">Repeat</keyword>
<evidence type="ECO:0000256" key="6">
    <source>
        <dbReference type="ARBA" id="ARBA00022837"/>
    </source>
</evidence>
<dbReference type="Gene3D" id="2.60.40.60">
    <property type="entry name" value="Cadherins"/>
    <property type="match status" value="4"/>
</dbReference>
<organism evidence="12 13">
    <name type="scientific">Petrolisthes cinctipes</name>
    <name type="common">Flat porcelain crab</name>
    <dbReference type="NCBI Taxonomy" id="88211"/>
    <lineage>
        <taxon>Eukaryota</taxon>
        <taxon>Metazoa</taxon>
        <taxon>Ecdysozoa</taxon>
        <taxon>Arthropoda</taxon>
        <taxon>Crustacea</taxon>
        <taxon>Multicrustacea</taxon>
        <taxon>Malacostraca</taxon>
        <taxon>Eumalacostraca</taxon>
        <taxon>Eucarida</taxon>
        <taxon>Decapoda</taxon>
        <taxon>Pleocyemata</taxon>
        <taxon>Anomura</taxon>
        <taxon>Galatheoidea</taxon>
        <taxon>Porcellanidae</taxon>
        <taxon>Petrolisthes</taxon>
    </lineage>
</organism>
<keyword evidence="9" id="KW-0325">Glycoprotein</keyword>
<evidence type="ECO:0000256" key="3">
    <source>
        <dbReference type="ARBA" id="ARBA00022723"/>
    </source>
</evidence>
<feature type="domain" description="Cadherin" evidence="11">
    <location>
        <begin position="113"/>
        <end position="217"/>
    </location>
</feature>
<reference evidence="12" key="1">
    <citation type="submission" date="2023-10" db="EMBL/GenBank/DDBJ databases">
        <title>Genome assemblies of two species of porcelain crab, Petrolisthes cinctipes and Petrolisthes manimaculis (Anomura: Porcellanidae).</title>
        <authorList>
            <person name="Angst P."/>
        </authorList>
    </citation>
    <scope>NUCLEOTIDE SEQUENCE</scope>
    <source>
        <strain evidence="12">PB745_01</strain>
        <tissue evidence="12">Gill</tissue>
    </source>
</reference>
<dbReference type="FunFam" id="2.60.40.60:FF:000092">
    <property type="entry name" value="Protocadherin 8"/>
    <property type="match status" value="1"/>
</dbReference>
<evidence type="ECO:0000256" key="7">
    <source>
        <dbReference type="ARBA" id="ARBA00022989"/>
    </source>
</evidence>
<keyword evidence="2" id="KW-0812">Transmembrane</keyword>
<name>A0AAE1EJI4_PETCI</name>
<dbReference type="PROSITE" id="PS00232">
    <property type="entry name" value="CADHERIN_1"/>
    <property type="match status" value="1"/>
</dbReference>
<dbReference type="SMART" id="SM00112">
    <property type="entry name" value="CA"/>
    <property type="match status" value="4"/>
</dbReference>
<feature type="domain" description="Cadherin" evidence="11">
    <location>
        <begin position="322"/>
        <end position="439"/>
    </location>
</feature>
<evidence type="ECO:0000256" key="5">
    <source>
        <dbReference type="ARBA" id="ARBA00022737"/>
    </source>
</evidence>
<dbReference type="InterPro" id="IPR020894">
    <property type="entry name" value="Cadherin_CS"/>
</dbReference>
<accession>A0AAE1EJI4</accession>
<dbReference type="EMBL" id="JAWQEG010006494">
    <property type="protein sequence ID" value="KAK3854667.1"/>
    <property type="molecule type" value="Genomic_DNA"/>
</dbReference>
<sequence>MDLSVAVVAAWDADDNSEGTNAKITYSIQKNALHERTGEDIFSIHPETGLVRTAICCLDRETTTQYQIQVLATDGGGLQGTGAVVVRLSDVNDNSPRLERNLWEVEVDETWGEGPPDATSLLKITVLDPDTSNYFFYRVVSASGWGWQHFAVRTDGAVGHLYPIQTLDYEDHTHRRGFRFMVQVTDRGRGGWEDGRHVDAAWVVVSLRDLNDNPPAFHRPHAHVTLTEDAHPGTLLASLPAHDPDMGGKQQVSYRVEGSWDDALTVDTAGGVSLRRALDREAPEGTIVVARILAVDQGSPALTATATLTITITDVNDTPPLLLPPTIFHVLEGAAPTTLGTLTATDHDVWALGHGPPFTMSLAPSNPAHVLAHVSLNFDPHLDSGRGGAVLKTTATVDREEHPLLPVAVLVADAGGLAATHTITIIVDDINDNPMKPGAKTVYLWKPQGVGSEAPLGRVYVEDPDDWDLGDKTFSWTTSPHPLFTLDTRTGDLIASSQVREAR</sequence>
<dbReference type="CDD" id="cd11304">
    <property type="entry name" value="Cadherin_repeat"/>
    <property type="match status" value="3"/>
</dbReference>
<feature type="domain" description="Cadherin" evidence="11">
    <location>
        <begin position="218"/>
        <end position="322"/>
    </location>
</feature>
<dbReference type="PROSITE" id="PS50268">
    <property type="entry name" value="CADHERIN_2"/>
    <property type="match status" value="4"/>
</dbReference>
<dbReference type="GO" id="GO:0007156">
    <property type="term" value="P:homophilic cell adhesion via plasma membrane adhesion molecules"/>
    <property type="evidence" value="ECO:0007669"/>
    <property type="project" value="InterPro"/>
</dbReference>
<keyword evidence="13" id="KW-1185">Reference proteome</keyword>
<dbReference type="Proteomes" id="UP001286313">
    <property type="component" value="Unassembled WGS sequence"/>
</dbReference>
<dbReference type="FunFam" id="2.60.40.60:FF:000095">
    <property type="entry name" value="Cadherin 13"/>
    <property type="match status" value="1"/>
</dbReference>
<dbReference type="InterPro" id="IPR002126">
    <property type="entry name" value="Cadherin-like_dom"/>
</dbReference>
<protein>
    <recommendedName>
        <fullName evidence="11">Cadherin domain-containing protein</fullName>
    </recommendedName>
</protein>
<keyword evidence="8" id="KW-0472">Membrane</keyword>
<keyword evidence="3" id="KW-0479">Metal-binding</keyword>
<evidence type="ECO:0000256" key="1">
    <source>
        <dbReference type="ARBA" id="ARBA00004167"/>
    </source>
</evidence>
<dbReference type="SUPFAM" id="SSF49313">
    <property type="entry name" value="Cadherin-like"/>
    <property type="match status" value="5"/>
</dbReference>
<evidence type="ECO:0000256" key="4">
    <source>
        <dbReference type="ARBA" id="ARBA00022729"/>
    </source>
</evidence>
<gene>
    <name evidence="12" type="ORF">Pcinc_038866</name>
</gene>
<evidence type="ECO:0000256" key="2">
    <source>
        <dbReference type="ARBA" id="ARBA00022692"/>
    </source>
</evidence>
<dbReference type="InterPro" id="IPR015919">
    <property type="entry name" value="Cadherin-like_sf"/>
</dbReference>
<dbReference type="GO" id="GO:0005886">
    <property type="term" value="C:plasma membrane"/>
    <property type="evidence" value="ECO:0007669"/>
    <property type="project" value="InterPro"/>
</dbReference>
<evidence type="ECO:0000259" key="11">
    <source>
        <dbReference type="PROSITE" id="PS50268"/>
    </source>
</evidence>
<dbReference type="GO" id="GO:0005509">
    <property type="term" value="F:calcium ion binding"/>
    <property type="evidence" value="ECO:0007669"/>
    <property type="project" value="UniProtKB-UniRule"/>
</dbReference>
<dbReference type="PRINTS" id="PR00205">
    <property type="entry name" value="CADHERIN"/>
</dbReference>
<dbReference type="PANTHER" id="PTHR24028">
    <property type="entry name" value="CADHERIN-87A"/>
    <property type="match status" value="1"/>
</dbReference>
<evidence type="ECO:0000256" key="9">
    <source>
        <dbReference type="ARBA" id="ARBA00023180"/>
    </source>
</evidence>
<evidence type="ECO:0000313" key="13">
    <source>
        <dbReference type="Proteomes" id="UP001286313"/>
    </source>
</evidence>
<dbReference type="PANTHER" id="PTHR24028:SF328">
    <property type="entry name" value="CADHERIN-3"/>
    <property type="match status" value="1"/>
</dbReference>
<proteinExistence type="predicted"/>
<comment type="subcellular location">
    <subcellularLocation>
        <location evidence="1">Membrane</location>
        <topology evidence="1">Single-pass membrane protein</topology>
    </subcellularLocation>
</comment>
<evidence type="ECO:0000313" key="12">
    <source>
        <dbReference type="EMBL" id="KAK3854667.1"/>
    </source>
</evidence>
<dbReference type="Pfam" id="PF00028">
    <property type="entry name" value="Cadherin"/>
    <property type="match status" value="2"/>
</dbReference>
<keyword evidence="4" id="KW-0732">Signal</keyword>
<comment type="caution">
    <text evidence="12">The sequence shown here is derived from an EMBL/GenBank/DDBJ whole genome shotgun (WGS) entry which is preliminary data.</text>
</comment>
<evidence type="ECO:0000256" key="8">
    <source>
        <dbReference type="ARBA" id="ARBA00023136"/>
    </source>
</evidence>
<keyword evidence="7" id="KW-1133">Transmembrane helix</keyword>
<dbReference type="InterPro" id="IPR050174">
    <property type="entry name" value="Protocadherin/Cadherin-CA"/>
</dbReference>
<evidence type="ECO:0000256" key="10">
    <source>
        <dbReference type="PROSITE-ProRule" id="PRU00043"/>
    </source>
</evidence>
<feature type="domain" description="Cadherin" evidence="11">
    <location>
        <begin position="5"/>
        <end position="98"/>
    </location>
</feature>
<keyword evidence="6 10" id="KW-0106">Calcium</keyword>
<dbReference type="AlphaFoldDB" id="A0AAE1EJI4"/>